<feature type="compositionally biased region" description="Basic and acidic residues" evidence="6">
    <location>
        <begin position="25"/>
        <end position="58"/>
    </location>
</feature>
<dbReference type="STRING" id="683840.U5H1K3"/>
<dbReference type="GO" id="GO:0016151">
    <property type="term" value="F:nickel cation binding"/>
    <property type="evidence" value="ECO:0007669"/>
    <property type="project" value="InterPro"/>
</dbReference>
<reference evidence="8" key="2">
    <citation type="submission" date="2010-11" db="EMBL/GenBank/DDBJ databases">
        <authorList>
            <consortium name="The Broad Institute Genome Sequencing Platform"/>
            <person name="Earl A."/>
            <person name="Ward D."/>
            <person name="Feldgarden M."/>
            <person name="Gevers D."/>
            <person name="Butler R."/>
            <person name="Young S.K."/>
            <person name="Zeng Q."/>
            <person name="Gargeya S."/>
            <person name="Fitzgerald M."/>
            <person name="Haas B."/>
            <person name="Abouelleil A."/>
            <person name="Alvarado L."/>
            <person name="Arachchi H.M."/>
            <person name="Berlin A."/>
            <person name="Brown A."/>
            <person name="Chapman S.B."/>
            <person name="Chen Z."/>
            <person name="Dunbar C."/>
            <person name="Freedman E."/>
            <person name="Gearin G."/>
            <person name="Gellesch M."/>
            <person name="Goldberg J."/>
            <person name="Griggs A."/>
            <person name="Gujja S."/>
            <person name="Heilman E."/>
            <person name="Heiman D."/>
            <person name="Howarth C."/>
            <person name="Larson L."/>
            <person name="Lui A."/>
            <person name="MacDonald P.J.P."/>
            <person name="Mehta T."/>
            <person name="Montmayeur A."/>
            <person name="Murphy C."/>
            <person name="Neiman D."/>
            <person name="Pearson M."/>
            <person name="Priest M."/>
            <person name="Roberts A."/>
            <person name="Saif S."/>
            <person name="Shea T."/>
            <person name="Shenoy N."/>
            <person name="Sisk P."/>
            <person name="Stolte C."/>
            <person name="Sykes S."/>
            <person name="White J."/>
            <person name="Yandava C."/>
            <person name="Wortman J."/>
            <person name="Nusbaum C."/>
            <person name="Birren B."/>
        </authorList>
    </citation>
    <scope>NUCLEOTIDE SEQUENCE</scope>
    <source>
        <strain evidence="8">P1A1 Lamole</strain>
    </source>
</reference>
<comment type="similarity">
    <text evidence="1">Belongs to the SIMIBI class G3E GTPase family. UreG subfamily.</text>
</comment>
<accession>U5H1K3</accession>
<protein>
    <recommendedName>
        <fullName evidence="7">CobW/HypB/UreG nucleotide-binding domain-containing protein</fullName>
    </recommendedName>
</protein>
<dbReference type="NCBIfam" id="TIGR00101">
    <property type="entry name" value="ureG"/>
    <property type="match status" value="1"/>
</dbReference>
<dbReference type="Gene3D" id="3.90.1150.10">
    <property type="entry name" value="Aspartate Aminotransferase, domain 1"/>
    <property type="match status" value="1"/>
</dbReference>
<evidence type="ECO:0000256" key="6">
    <source>
        <dbReference type="SAM" id="MobiDB-lite"/>
    </source>
</evidence>
<proteinExistence type="inferred from homology"/>
<dbReference type="Pfam" id="PF02492">
    <property type="entry name" value="cobW"/>
    <property type="match status" value="1"/>
</dbReference>
<dbReference type="SUPFAM" id="SSF53383">
    <property type="entry name" value="PLP-dependent transferases"/>
    <property type="match status" value="1"/>
</dbReference>
<dbReference type="GO" id="GO:0003924">
    <property type="term" value="F:GTPase activity"/>
    <property type="evidence" value="ECO:0007669"/>
    <property type="project" value="InterPro"/>
</dbReference>
<evidence type="ECO:0000313" key="10">
    <source>
        <dbReference type="Proteomes" id="UP000017200"/>
    </source>
</evidence>
<dbReference type="InterPro" id="IPR027417">
    <property type="entry name" value="P-loop_NTPase"/>
</dbReference>
<dbReference type="EnsemblFungi" id="MVLG_01259T0">
    <property type="protein sequence ID" value="MVLG_01259T0"/>
    <property type="gene ID" value="MVLG_01259"/>
</dbReference>
<dbReference type="AlphaFoldDB" id="U5H1K3"/>
<dbReference type="PANTHER" id="PTHR31715:SF0">
    <property type="entry name" value="UREASE ACCESSORY PROTEIN G"/>
    <property type="match status" value="1"/>
</dbReference>
<dbReference type="FunFam" id="3.40.50.300:FF:000208">
    <property type="entry name" value="Urease accessory protein UreG"/>
    <property type="match status" value="1"/>
</dbReference>
<dbReference type="Gene3D" id="3.40.50.300">
    <property type="entry name" value="P-loop containing nucleotide triphosphate hydrolases"/>
    <property type="match status" value="1"/>
</dbReference>
<feature type="domain" description="CobW/HypB/UreG nucleotide-binding" evidence="7">
    <location>
        <begin position="85"/>
        <end position="252"/>
    </location>
</feature>
<evidence type="ECO:0000256" key="5">
    <source>
        <dbReference type="ARBA" id="ARBA00023186"/>
    </source>
</evidence>
<name>U5H1K3_USTV1</name>
<dbReference type="InParanoid" id="U5H1K3"/>
<dbReference type="EMBL" id="AEIJ01000108">
    <property type="status" value="NOT_ANNOTATED_CDS"/>
    <property type="molecule type" value="Genomic_DNA"/>
</dbReference>
<dbReference type="EMBL" id="GL541649">
    <property type="protein sequence ID" value="KDE08477.1"/>
    <property type="molecule type" value="Genomic_DNA"/>
</dbReference>
<keyword evidence="2" id="KW-0547">Nucleotide-binding</keyword>
<sequence>MSKPVTFIQAPVLTSAPPGNSGDSGHSHPHDHAHAHDHDHAHNHAHDHGAQEHGHTHEVMEHPGKFAERDLPDYSGRDWKERGFTIGIGGPVGSGKTALTLALCRIFRDTHNIAVVTNDIFTKEDQEFLIRNEALADKDRIRAIETGGCPHAAIREDISANIGALEGLQADYGCDMLFVESGGDNLAANYSRELADYIIYVIDVSGGDKIPRKGGPGISQSDLLVVNKIDLAPYVGASLEVMKRDADKMRDYGPTLFTSVKLGQGVDGVVELIKGAWKAATGGNRLNIPYDCGIFFSRSSGLYELLGPGQNSSAYLRSTQVSVPSSPTETTTPLLDPYRTMTSPIFLDVEKYRRFRALPVYTALKSLGTSGYAELFASNIAFAHRVASYLDSNPAFDVLTPSSRSPGSKLRFRQLNIVLFAPSMSKTPVRFRGENGTDVLRQEINNTGRMHCTGTKWKGRGAIPIAVSNWSTNEERVWAIVREVFDKVSEEATE</sequence>
<dbReference type="GO" id="GO:0043419">
    <property type="term" value="P:urea catabolic process"/>
    <property type="evidence" value="ECO:0007669"/>
    <property type="project" value="InterPro"/>
</dbReference>
<dbReference type="EMBL" id="AEIJ01000107">
    <property type="status" value="NOT_ANNOTATED_CDS"/>
    <property type="molecule type" value="Genomic_DNA"/>
</dbReference>
<keyword evidence="3" id="KW-0996">Nickel insertion</keyword>
<dbReference type="SUPFAM" id="SSF52540">
    <property type="entry name" value="P-loop containing nucleoside triphosphate hydrolases"/>
    <property type="match status" value="1"/>
</dbReference>
<evidence type="ECO:0000256" key="3">
    <source>
        <dbReference type="ARBA" id="ARBA00022988"/>
    </source>
</evidence>
<evidence type="ECO:0000313" key="9">
    <source>
        <dbReference type="EnsemblFungi" id="MVLG_01259T0"/>
    </source>
</evidence>
<dbReference type="GO" id="GO:0005525">
    <property type="term" value="F:GTP binding"/>
    <property type="evidence" value="ECO:0007669"/>
    <property type="project" value="UniProtKB-KW"/>
</dbReference>
<dbReference type="CDD" id="cd05540">
    <property type="entry name" value="UreG"/>
    <property type="match status" value="1"/>
</dbReference>
<feature type="region of interest" description="Disordered" evidence="6">
    <location>
        <begin position="12"/>
        <end position="58"/>
    </location>
</feature>
<reference evidence="9" key="4">
    <citation type="submission" date="2015-06" db="UniProtKB">
        <authorList>
            <consortium name="EnsemblFungi"/>
        </authorList>
    </citation>
    <scope>IDENTIFICATION</scope>
</reference>
<dbReference type="OrthoDB" id="10063137at2759"/>
<evidence type="ECO:0000313" key="8">
    <source>
        <dbReference type="EMBL" id="KDE08477.1"/>
    </source>
</evidence>
<dbReference type="InterPro" id="IPR015424">
    <property type="entry name" value="PyrdxlP-dep_Trfase"/>
</dbReference>
<evidence type="ECO:0000256" key="2">
    <source>
        <dbReference type="ARBA" id="ARBA00022741"/>
    </source>
</evidence>
<keyword evidence="5" id="KW-0143">Chaperone</keyword>
<dbReference type="InterPro" id="IPR004400">
    <property type="entry name" value="UreG"/>
</dbReference>
<dbReference type="InterPro" id="IPR015422">
    <property type="entry name" value="PyrdxlP-dep_Trfase_small"/>
</dbReference>
<evidence type="ECO:0000259" key="7">
    <source>
        <dbReference type="Pfam" id="PF02492"/>
    </source>
</evidence>
<organism evidence="8">
    <name type="scientific">Microbotryum lychnidis-dioicae (strain p1A1 Lamole / MvSl-1064)</name>
    <name type="common">Anther smut fungus</name>
    <dbReference type="NCBI Taxonomy" id="683840"/>
    <lineage>
        <taxon>Eukaryota</taxon>
        <taxon>Fungi</taxon>
        <taxon>Dikarya</taxon>
        <taxon>Basidiomycota</taxon>
        <taxon>Pucciniomycotina</taxon>
        <taxon>Microbotryomycetes</taxon>
        <taxon>Microbotryales</taxon>
        <taxon>Microbotryaceae</taxon>
        <taxon>Microbotryum</taxon>
    </lineage>
</organism>
<evidence type="ECO:0000256" key="4">
    <source>
        <dbReference type="ARBA" id="ARBA00023134"/>
    </source>
</evidence>
<keyword evidence="4" id="KW-0342">GTP-binding</keyword>
<keyword evidence="10" id="KW-1185">Reference proteome</keyword>
<dbReference type="PANTHER" id="PTHR31715">
    <property type="entry name" value="UREASE ACCESSORY PROTEIN G"/>
    <property type="match status" value="1"/>
</dbReference>
<evidence type="ECO:0000256" key="1">
    <source>
        <dbReference type="ARBA" id="ARBA00005732"/>
    </source>
</evidence>
<dbReference type="HAMAP" id="MF_01389">
    <property type="entry name" value="UreG"/>
    <property type="match status" value="1"/>
</dbReference>
<gene>
    <name evidence="8" type="ORF">MVLG_01259</name>
</gene>
<reference evidence="8 10" key="3">
    <citation type="journal article" date="2015" name="BMC Genomics">
        <title>Sex and parasites: genomic and transcriptomic analysis of Microbotryum lychnidis-dioicae, the biotrophic and plant-castrating anther smut fungus.</title>
        <authorList>
            <person name="Perlin M.H."/>
            <person name="Amselem J."/>
            <person name="Fontanillas E."/>
            <person name="Toh S.S."/>
            <person name="Chen Z."/>
            <person name="Goldberg J."/>
            <person name="Duplessis S."/>
            <person name="Henrissat B."/>
            <person name="Young S."/>
            <person name="Zeng Q."/>
            <person name="Aguileta G."/>
            <person name="Petit E."/>
            <person name="Badouin H."/>
            <person name="Andrews J."/>
            <person name="Razeeq D."/>
            <person name="Gabaldon T."/>
            <person name="Quesneville H."/>
            <person name="Giraud T."/>
            <person name="Hood M.E."/>
            <person name="Schultz D.J."/>
            <person name="Cuomo C.A."/>
        </authorList>
    </citation>
    <scope>NUCLEOTIDE SEQUENCE [LARGE SCALE GENOMIC DNA]</scope>
    <source>
        <strain evidence="10">p1A1 Lamole</strain>
        <strain evidence="8">P1A1 Lamole</strain>
    </source>
</reference>
<reference evidence="10" key="1">
    <citation type="submission" date="2010-11" db="EMBL/GenBank/DDBJ databases">
        <title>The genome sequence of Microbotryum violaceum strain p1A1 Lamole.</title>
        <authorList>
            <person name="Cuomo C."/>
            <person name="Perlin M."/>
            <person name="Young S.K."/>
            <person name="Zeng Q."/>
            <person name="Gargeya S."/>
            <person name="Alvarado L."/>
            <person name="Berlin A."/>
            <person name="Chapman S.B."/>
            <person name="Chen Z."/>
            <person name="Freedman E."/>
            <person name="Gellesch M."/>
            <person name="Goldberg J."/>
            <person name="Griggs A."/>
            <person name="Gujja S."/>
            <person name="Heilman E."/>
            <person name="Heiman D."/>
            <person name="Howarth C."/>
            <person name="Mehta T."/>
            <person name="Neiman D."/>
            <person name="Pearson M."/>
            <person name="Roberts A."/>
            <person name="Saif S."/>
            <person name="Shea T."/>
            <person name="Shenoy N."/>
            <person name="Sisk P."/>
            <person name="Stolte C."/>
            <person name="Sykes S."/>
            <person name="White J."/>
            <person name="Yandava C."/>
            <person name="Haas B."/>
            <person name="Nusbaum C."/>
            <person name="Birren B."/>
        </authorList>
    </citation>
    <scope>NUCLEOTIDE SEQUENCE [LARGE SCALE GENOMIC DNA]</scope>
    <source>
        <strain evidence="10">p1A1 Lamole</strain>
    </source>
</reference>
<dbReference type="InterPro" id="IPR003495">
    <property type="entry name" value="CobW/HypB/UreG_nucleotide-bd"/>
</dbReference>
<dbReference type="HOGENOM" id="CLU_552308_0_0_1"/>
<dbReference type="Proteomes" id="UP000017200">
    <property type="component" value="Unassembled WGS sequence"/>
</dbReference>